<dbReference type="PANTHER" id="PTHR43434:SF23">
    <property type="entry name" value="PHOSPHOGLYCOLATE PHOSPHATASE"/>
    <property type="match status" value="1"/>
</dbReference>
<name>A0A2W4QTR7_9GAMM</name>
<dbReference type="GO" id="GO:0008967">
    <property type="term" value="F:phosphoglycolate phosphatase activity"/>
    <property type="evidence" value="ECO:0007669"/>
    <property type="project" value="TreeGrafter"/>
</dbReference>
<evidence type="ECO:0000256" key="2">
    <source>
        <dbReference type="ARBA" id="ARBA00022801"/>
    </source>
</evidence>
<dbReference type="PANTHER" id="PTHR43434">
    <property type="entry name" value="PHOSPHOGLYCOLATE PHOSPHATASE"/>
    <property type="match status" value="1"/>
</dbReference>
<evidence type="ECO:0000256" key="4">
    <source>
        <dbReference type="ARBA" id="ARBA00023277"/>
    </source>
</evidence>
<dbReference type="Proteomes" id="UP000249396">
    <property type="component" value="Unassembled WGS sequence"/>
</dbReference>
<dbReference type="PRINTS" id="PR00413">
    <property type="entry name" value="HADHALOGNASE"/>
</dbReference>
<dbReference type="GO" id="GO:0046872">
    <property type="term" value="F:metal ion binding"/>
    <property type="evidence" value="ECO:0007669"/>
    <property type="project" value="UniProtKB-KW"/>
</dbReference>
<organism evidence="5 6">
    <name type="scientific">Candidatus Methylumidiphilus alinenensis</name>
    <dbReference type="NCBI Taxonomy" id="2202197"/>
    <lineage>
        <taxon>Bacteria</taxon>
        <taxon>Pseudomonadati</taxon>
        <taxon>Pseudomonadota</taxon>
        <taxon>Gammaproteobacteria</taxon>
        <taxon>Methylococcales</taxon>
        <taxon>Candidatus Methylumidiphilus</taxon>
    </lineage>
</organism>
<dbReference type="AlphaFoldDB" id="A0A2W4QTR7"/>
<evidence type="ECO:0000256" key="3">
    <source>
        <dbReference type="ARBA" id="ARBA00022842"/>
    </source>
</evidence>
<evidence type="ECO:0000313" key="5">
    <source>
        <dbReference type="EMBL" id="PZN75455.1"/>
    </source>
</evidence>
<dbReference type="InterPro" id="IPR036412">
    <property type="entry name" value="HAD-like_sf"/>
</dbReference>
<dbReference type="SFLD" id="SFLDG01129">
    <property type="entry name" value="C1.5:_HAD__Beta-PGM__Phosphata"/>
    <property type="match status" value="1"/>
</dbReference>
<dbReference type="EMBL" id="QJPH01000384">
    <property type="protein sequence ID" value="PZN75455.1"/>
    <property type="molecule type" value="Genomic_DNA"/>
</dbReference>
<accession>A0A2W4QTR7</accession>
<dbReference type="Pfam" id="PF13419">
    <property type="entry name" value="HAD_2"/>
    <property type="match status" value="1"/>
</dbReference>
<evidence type="ECO:0000313" key="6">
    <source>
        <dbReference type="Proteomes" id="UP000249396"/>
    </source>
</evidence>
<keyword evidence="3" id="KW-0460">Magnesium</keyword>
<dbReference type="InterPro" id="IPR050155">
    <property type="entry name" value="HAD-like_hydrolase_sf"/>
</dbReference>
<reference evidence="5 6" key="1">
    <citation type="journal article" date="2018" name="Aquat. Microb. Ecol.">
        <title>Gammaproteobacterial methanotrophs dominate.</title>
        <authorList>
            <person name="Rissanen A.J."/>
            <person name="Saarenheimo J."/>
            <person name="Tiirola M."/>
            <person name="Peura S."/>
            <person name="Aalto S.L."/>
            <person name="Karvinen A."/>
            <person name="Nykanen H."/>
        </authorList>
    </citation>
    <scope>NUCLEOTIDE SEQUENCE [LARGE SCALE GENOMIC DNA]</scope>
    <source>
        <strain evidence="5">AMbin10</strain>
    </source>
</reference>
<dbReference type="SUPFAM" id="SSF56784">
    <property type="entry name" value="HAD-like"/>
    <property type="match status" value="1"/>
</dbReference>
<comment type="caution">
    <text evidence="5">The sequence shown here is derived from an EMBL/GenBank/DDBJ whole genome shotgun (WGS) entry which is preliminary data.</text>
</comment>
<dbReference type="InterPro" id="IPR041492">
    <property type="entry name" value="HAD_2"/>
</dbReference>
<dbReference type="InterPro" id="IPR023198">
    <property type="entry name" value="PGP-like_dom2"/>
</dbReference>
<keyword evidence="4" id="KW-0119">Carbohydrate metabolism</keyword>
<keyword evidence="1" id="KW-0479">Metal-binding</keyword>
<protein>
    <submittedName>
        <fullName evidence="5">Phosphoglycolate phosphatase</fullName>
    </submittedName>
</protein>
<proteinExistence type="predicted"/>
<dbReference type="InterPro" id="IPR023214">
    <property type="entry name" value="HAD_sf"/>
</dbReference>
<dbReference type="Gene3D" id="1.10.150.240">
    <property type="entry name" value="Putative phosphatase, domain 2"/>
    <property type="match status" value="1"/>
</dbReference>
<dbReference type="NCBIfam" id="TIGR01509">
    <property type="entry name" value="HAD-SF-IA-v3"/>
    <property type="match status" value="1"/>
</dbReference>
<dbReference type="Gene3D" id="3.40.50.1000">
    <property type="entry name" value="HAD superfamily/HAD-like"/>
    <property type="match status" value="1"/>
</dbReference>
<dbReference type="SFLD" id="SFLDS00003">
    <property type="entry name" value="Haloacid_Dehalogenase"/>
    <property type="match status" value="1"/>
</dbReference>
<sequence length="224" mass="24493">MERKSLSGVLFDLDGTLLDTAPDLVYACNAAALEAGLQPQDLKALRPMVSNGASAMLQLMLEGQETDVDFDSLLDRMLSLYQDHIAVHTRFFDGMDGVLDELENRGLSWGIVTNKLGCYTDPLLQSLDLFTRTGCVISGDTLPQMKPHPMPMLEACRRIGSKPAECVYIGDARRDIDAGKNAGMATLVALYGYIPENDPPHHWGADGLLSKPIDLLAWLDGELE</sequence>
<gene>
    <name evidence="5" type="ORF">DM484_18790</name>
</gene>
<dbReference type="InterPro" id="IPR006439">
    <property type="entry name" value="HAD-SF_hydro_IA"/>
</dbReference>
<dbReference type="GO" id="GO:0006281">
    <property type="term" value="P:DNA repair"/>
    <property type="evidence" value="ECO:0007669"/>
    <property type="project" value="TreeGrafter"/>
</dbReference>
<dbReference type="SFLD" id="SFLDG01135">
    <property type="entry name" value="C1.5.6:_HAD__Beta-PGM__Phospha"/>
    <property type="match status" value="1"/>
</dbReference>
<dbReference type="NCBIfam" id="TIGR01549">
    <property type="entry name" value="HAD-SF-IA-v1"/>
    <property type="match status" value="1"/>
</dbReference>
<keyword evidence="2" id="KW-0378">Hydrolase</keyword>
<dbReference type="GO" id="GO:0005829">
    <property type="term" value="C:cytosol"/>
    <property type="evidence" value="ECO:0007669"/>
    <property type="project" value="TreeGrafter"/>
</dbReference>
<evidence type="ECO:0000256" key="1">
    <source>
        <dbReference type="ARBA" id="ARBA00022723"/>
    </source>
</evidence>